<organism evidence="2 3">
    <name type="scientific">Clostridium sardiniense</name>
    <name type="common">Clostridium absonum</name>
    <dbReference type="NCBI Taxonomy" id="29369"/>
    <lineage>
        <taxon>Bacteria</taxon>
        <taxon>Bacillati</taxon>
        <taxon>Bacillota</taxon>
        <taxon>Clostridia</taxon>
        <taxon>Eubacteriales</taxon>
        <taxon>Clostridiaceae</taxon>
        <taxon>Clostridium</taxon>
    </lineage>
</organism>
<keyword evidence="1" id="KW-0472">Membrane</keyword>
<comment type="caution">
    <text evidence="2">The sequence shown here is derived from an EMBL/GenBank/DDBJ whole genome shotgun (WGS) entry which is preliminary data.</text>
</comment>
<feature type="transmembrane region" description="Helical" evidence="1">
    <location>
        <begin position="52"/>
        <end position="71"/>
    </location>
</feature>
<accession>A0ABS7KT68</accession>
<keyword evidence="1" id="KW-0812">Transmembrane</keyword>
<dbReference type="InterPro" id="IPR025962">
    <property type="entry name" value="SdpI/YhfL"/>
</dbReference>
<evidence type="ECO:0000313" key="3">
    <source>
        <dbReference type="Proteomes" id="UP001299068"/>
    </source>
</evidence>
<dbReference type="Pfam" id="PF13630">
    <property type="entry name" value="SdpI"/>
    <property type="match status" value="1"/>
</dbReference>
<evidence type="ECO:0000313" key="2">
    <source>
        <dbReference type="EMBL" id="MBY0754006.1"/>
    </source>
</evidence>
<feature type="transmembrane region" description="Helical" evidence="1">
    <location>
        <begin position="77"/>
        <end position="98"/>
    </location>
</feature>
<proteinExistence type="predicted"/>
<dbReference type="EMBL" id="JAIKTU010000001">
    <property type="protein sequence ID" value="MBY0754006.1"/>
    <property type="molecule type" value="Genomic_DNA"/>
</dbReference>
<gene>
    <name evidence="2" type="ORF">K5V21_00920</name>
</gene>
<name>A0ABS7KT68_CLOSR</name>
<dbReference type="Proteomes" id="UP001299068">
    <property type="component" value="Unassembled WGS sequence"/>
</dbReference>
<keyword evidence="3" id="KW-1185">Reference proteome</keyword>
<reference evidence="2 3" key="1">
    <citation type="journal article" date="2021" name="Cell Host Microbe">
        <title>in vivo commensal control of Clostridioides difficile virulence.</title>
        <authorList>
            <person name="Girinathan B.P."/>
            <person name="Dibenedetto N."/>
            <person name="Worley J.N."/>
            <person name="Peltier J."/>
            <person name="Arrieta-Ortiz M.L."/>
            <person name="Rupa Christinal Immanuel S."/>
            <person name="Lavin R."/>
            <person name="Delaney M.L."/>
            <person name="Cummins C."/>
            <person name="Hoffmann M."/>
            <person name="Luo Y."/>
            <person name="Gonzalez-Escalona N."/>
            <person name="Allard M."/>
            <person name="Onderdonk A.B."/>
            <person name="Gerber G.K."/>
            <person name="Sonenshein A.L."/>
            <person name="Baliga N."/>
            <person name="Dupuy B."/>
            <person name="Bry L."/>
        </authorList>
    </citation>
    <scope>NUCLEOTIDE SEQUENCE [LARGE SCALE GENOMIC DNA]</scope>
    <source>
        <strain evidence="2 3">DSM 599</strain>
    </source>
</reference>
<dbReference type="RefSeq" id="WP_221858368.1">
    <property type="nucleotide sequence ID" value="NZ_JAIKTU010000001.1"/>
</dbReference>
<protein>
    <submittedName>
        <fullName evidence="2">SdpI family protein</fullName>
    </submittedName>
</protein>
<sequence length="116" mass="13166">MIGTIGIVCIIIGFIFKAFPPQKMNGIYGYRTPSSMKNQDTWNEAQKYSANALIILSFIYLALGFLLSHLFEDISIVYENIIILIGFITMIILDEVHLKKVFNKDGSRKSCNINKN</sequence>
<keyword evidence="1" id="KW-1133">Transmembrane helix</keyword>
<evidence type="ECO:0000256" key="1">
    <source>
        <dbReference type="SAM" id="Phobius"/>
    </source>
</evidence>